<evidence type="ECO:0000256" key="7">
    <source>
        <dbReference type="ARBA" id="ARBA00023033"/>
    </source>
</evidence>
<dbReference type="PANTHER" id="PTHR24279:SF123">
    <property type="entry name" value="CYTOCHROME P450 FAMILY 27 SUBFAMILY A MEMBER 1"/>
    <property type="match status" value="1"/>
</dbReference>
<dbReference type="GO" id="GO:0016705">
    <property type="term" value="F:oxidoreductase activity, acting on paired donors, with incorporation or reduction of molecular oxygen"/>
    <property type="evidence" value="ECO:0007669"/>
    <property type="project" value="InterPro"/>
</dbReference>
<keyword evidence="10" id="KW-0732">Signal</keyword>
<dbReference type="InterPro" id="IPR036396">
    <property type="entry name" value="Cyt_P450_sf"/>
</dbReference>
<evidence type="ECO:0000256" key="4">
    <source>
        <dbReference type="ARBA" id="ARBA00022723"/>
    </source>
</evidence>
<organism evidence="11 12">
    <name type="scientific">Alosa alosa</name>
    <name type="common">allis shad</name>
    <dbReference type="NCBI Taxonomy" id="278164"/>
    <lineage>
        <taxon>Eukaryota</taxon>
        <taxon>Metazoa</taxon>
        <taxon>Chordata</taxon>
        <taxon>Craniata</taxon>
        <taxon>Vertebrata</taxon>
        <taxon>Euteleostomi</taxon>
        <taxon>Actinopterygii</taxon>
        <taxon>Neopterygii</taxon>
        <taxon>Teleostei</taxon>
        <taxon>Clupei</taxon>
        <taxon>Clupeiformes</taxon>
        <taxon>Clupeoidei</taxon>
        <taxon>Clupeidae</taxon>
        <taxon>Alosa</taxon>
    </lineage>
</organism>
<evidence type="ECO:0000256" key="3">
    <source>
        <dbReference type="ARBA" id="ARBA00022617"/>
    </source>
</evidence>
<dbReference type="EMBL" id="JADWDJ010000023">
    <property type="protein sequence ID" value="KAG5261531.1"/>
    <property type="molecule type" value="Genomic_DNA"/>
</dbReference>
<keyword evidence="12" id="KW-1185">Reference proteome</keyword>
<gene>
    <name evidence="11" type="ORF">AALO_G00285310</name>
</gene>
<feature type="binding site" description="axial binding residue" evidence="8">
    <location>
        <position position="505"/>
    </location>
    <ligand>
        <name>heme</name>
        <dbReference type="ChEBI" id="CHEBI:30413"/>
    </ligand>
    <ligandPart>
        <name>Fe</name>
        <dbReference type="ChEBI" id="CHEBI:18248"/>
    </ligandPart>
</feature>
<keyword evidence="7 9" id="KW-0503">Monooxygenase</keyword>
<accession>A0AAV6FIN2</accession>
<dbReference type="AlphaFoldDB" id="A0AAV6FIN2"/>
<dbReference type="GO" id="GO:0006700">
    <property type="term" value="P:C21-steroid hormone biosynthetic process"/>
    <property type="evidence" value="ECO:0007669"/>
    <property type="project" value="TreeGrafter"/>
</dbReference>
<dbReference type="Pfam" id="PF00067">
    <property type="entry name" value="p450"/>
    <property type="match status" value="1"/>
</dbReference>
<dbReference type="Proteomes" id="UP000823561">
    <property type="component" value="Chromosome 23"/>
</dbReference>
<evidence type="ECO:0000256" key="6">
    <source>
        <dbReference type="ARBA" id="ARBA00023004"/>
    </source>
</evidence>
<dbReference type="FunFam" id="1.10.630.10:FF:000006">
    <property type="entry name" value="Cytochrome P450 302a1, mitochondrial"/>
    <property type="match status" value="1"/>
</dbReference>
<evidence type="ECO:0000313" key="11">
    <source>
        <dbReference type="EMBL" id="KAG5261531.1"/>
    </source>
</evidence>
<dbReference type="InterPro" id="IPR001128">
    <property type="entry name" value="Cyt_P450"/>
</dbReference>
<dbReference type="InterPro" id="IPR017972">
    <property type="entry name" value="Cyt_P450_CS"/>
</dbReference>
<dbReference type="GO" id="GO:0005743">
    <property type="term" value="C:mitochondrial inner membrane"/>
    <property type="evidence" value="ECO:0007669"/>
    <property type="project" value="TreeGrafter"/>
</dbReference>
<evidence type="ECO:0000256" key="9">
    <source>
        <dbReference type="RuleBase" id="RU000461"/>
    </source>
</evidence>
<dbReference type="Gene3D" id="1.10.630.10">
    <property type="entry name" value="Cytochrome P450"/>
    <property type="match status" value="1"/>
</dbReference>
<evidence type="ECO:0000256" key="8">
    <source>
        <dbReference type="PIRSR" id="PIRSR602401-1"/>
    </source>
</evidence>
<evidence type="ECO:0000256" key="2">
    <source>
        <dbReference type="ARBA" id="ARBA00010617"/>
    </source>
</evidence>
<keyword evidence="3 8" id="KW-0349">Heme</keyword>
<dbReference type="PANTHER" id="PTHR24279">
    <property type="entry name" value="CYTOCHROME P450"/>
    <property type="match status" value="1"/>
</dbReference>
<reference evidence="11" key="1">
    <citation type="submission" date="2020-10" db="EMBL/GenBank/DDBJ databases">
        <title>Chromosome-scale genome assembly of the Allis shad, Alosa alosa.</title>
        <authorList>
            <person name="Margot Z."/>
            <person name="Christophe K."/>
            <person name="Cabau C."/>
            <person name="Louis A."/>
            <person name="Berthelot C."/>
            <person name="Parey E."/>
            <person name="Roest Crollius H."/>
            <person name="Montfort J."/>
            <person name="Robinson-Rechavi M."/>
            <person name="Bucao C."/>
            <person name="Bouchez O."/>
            <person name="Gislard M."/>
            <person name="Lluch J."/>
            <person name="Milhes M."/>
            <person name="Lampietro C."/>
            <person name="Lopez Roques C."/>
            <person name="Donnadieu C."/>
            <person name="Braasch I."/>
            <person name="Desvignes T."/>
            <person name="Postlethwait J."/>
            <person name="Bobe J."/>
            <person name="Guiguen Y."/>
        </authorList>
    </citation>
    <scope>NUCLEOTIDE SEQUENCE</scope>
    <source>
        <strain evidence="11">M-15738</strain>
        <tissue evidence="11">Blood</tissue>
    </source>
</reference>
<sequence>MPNLLLIPFLWACLHSSVAYRRQLRQIHTAQDKCGLEMSLSVSLALSPLRQVTRLCRPLSSAVDSSVQRNRSGTRELNVETPSSGKFKTIDDLPGPSLATTVYWLFVKGYADKSHAMQVEHKQLYGPIWRSCFGPFDIVNVATPELIAQVIRQEGRYPVRTLLSHWKEYRDLRGQAYGLHVDTGPEWSRLRSALNPKMLKPQEVTAFVPVIHDVVGDLLSRLETLRLRSPDHVTVCDLAAELYKFGFEGISSVLFATRLGCLQEDIPTDTLRFINATSDMLRLSETVIFLPRWTRAFLPFWKQFVQAWDDLYDVAQRLIDRKVEEMESKMSVGEEVESVYLMHLLSSGKVTKEEVYITITELLLGGVDTTSNTLSWTLYHLARDPEVQDRLRREVTDVCPDRRLPTSDDLAHMHYLKAVIKETLRLYPVVPGNGRVTLENDVVVDNYWFPKETQFHLCHYAVSHEEGEFPDAERFTPERWLRGTPTRSQHHPYSSIPFGVGVRACVGKRLAELEMYFALSRIMQHYHVRPCEGASVIQPKTRTLLIPSQPINLRFLPIA</sequence>
<dbReference type="GO" id="GO:0004497">
    <property type="term" value="F:monooxygenase activity"/>
    <property type="evidence" value="ECO:0007669"/>
    <property type="project" value="UniProtKB-KW"/>
</dbReference>
<dbReference type="GO" id="GO:0042359">
    <property type="term" value="P:vitamin D metabolic process"/>
    <property type="evidence" value="ECO:0007669"/>
    <property type="project" value="UniProtKB-ARBA"/>
</dbReference>
<dbReference type="SUPFAM" id="SSF48264">
    <property type="entry name" value="Cytochrome P450"/>
    <property type="match status" value="1"/>
</dbReference>
<dbReference type="GO" id="GO:0020037">
    <property type="term" value="F:heme binding"/>
    <property type="evidence" value="ECO:0007669"/>
    <property type="project" value="InterPro"/>
</dbReference>
<comment type="caution">
    <text evidence="11">The sequence shown here is derived from an EMBL/GenBank/DDBJ whole genome shotgun (WGS) entry which is preliminary data.</text>
</comment>
<dbReference type="GO" id="GO:0008203">
    <property type="term" value="P:cholesterol metabolic process"/>
    <property type="evidence" value="ECO:0007669"/>
    <property type="project" value="TreeGrafter"/>
</dbReference>
<evidence type="ECO:0000256" key="10">
    <source>
        <dbReference type="SAM" id="SignalP"/>
    </source>
</evidence>
<keyword evidence="4 8" id="KW-0479">Metal-binding</keyword>
<evidence type="ECO:0000313" key="12">
    <source>
        <dbReference type="Proteomes" id="UP000823561"/>
    </source>
</evidence>
<dbReference type="PRINTS" id="PR00385">
    <property type="entry name" value="P450"/>
</dbReference>
<comment type="cofactor">
    <cofactor evidence="1 8">
        <name>heme</name>
        <dbReference type="ChEBI" id="CHEBI:30413"/>
    </cofactor>
</comment>
<evidence type="ECO:0000256" key="1">
    <source>
        <dbReference type="ARBA" id="ARBA00001971"/>
    </source>
</evidence>
<dbReference type="InterPro" id="IPR002401">
    <property type="entry name" value="Cyt_P450_E_grp-I"/>
</dbReference>
<keyword evidence="6 8" id="KW-0408">Iron</keyword>
<dbReference type="GO" id="GO:0071375">
    <property type="term" value="P:cellular response to peptide hormone stimulus"/>
    <property type="evidence" value="ECO:0007669"/>
    <property type="project" value="TreeGrafter"/>
</dbReference>
<protein>
    <submittedName>
        <fullName evidence="11">Uncharacterized protein</fullName>
    </submittedName>
</protein>
<dbReference type="GO" id="GO:0006704">
    <property type="term" value="P:glucocorticoid biosynthetic process"/>
    <property type="evidence" value="ECO:0007669"/>
    <property type="project" value="TreeGrafter"/>
</dbReference>
<comment type="similarity">
    <text evidence="2 9">Belongs to the cytochrome P450 family.</text>
</comment>
<keyword evidence="5 9" id="KW-0560">Oxidoreductase</keyword>
<dbReference type="GO" id="GO:0034650">
    <property type="term" value="P:cortisol metabolic process"/>
    <property type="evidence" value="ECO:0007669"/>
    <property type="project" value="TreeGrafter"/>
</dbReference>
<dbReference type="PROSITE" id="PS00086">
    <property type="entry name" value="CYTOCHROME_P450"/>
    <property type="match status" value="1"/>
</dbReference>
<name>A0AAV6FIN2_9TELE</name>
<dbReference type="GO" id="GO:0005506">
    <property type="term" value="F:iron ion binding"/>
    <property type="evidence" value="ECO:0007669"/>
    <property type="project" value="InterPro"/>
</dbReference>
<feature type="signal peptide" evidence="10">
    <location>
        <begin position="1"/>
        <end position="19"/>
    </location>
</feature>
<evidence type="ECO:0000256" key="5">
    <source>
        <dbReference type="ARBA" id="ARBA00023002"/>
    </source>
</evidence>
<dbReference type="PRINTS" id="PR00463">
    <property type="entry name" value="EP450I"/>
</dbReference>
<feature type="chain" id="PRO_5043630304" evidence="10">
    <location>
        <begin position="20"/>
        <end position="559"/>
    </location>
</feature>
<proteinExistence type="inferred from homology"/>
<dbReference type="InterPro" id="IPR050479">
    <property type="entry name" value="CYP11_CYP27_families"/>
</dbReference>